<evidence type="ECO:0000313" key="2">
    <source>
        <dbReference type="Proteomes" id="UP000515847"/>
    </source>
</evidence>
<organism evidence="1 2">
    <name type="scientific">Thermanaerosceptrum fracticalcis</name>
    <dbReference type="NCBI Taxonomy" id="1712410"/>
    <lineage>
        <taxon>Bacteria</taxon>
        <taxon>Bacillati</taxon>
        <taxon>Bacillota</taxon>
        <taxon>Clostridia</taxon>
        <taxon>Eubacteriales</taxon>
        <taxon>Peptococcaceae</taxon>
        <taxon>Thermanaerosceptrum</taxon>
    </lineage>
</organism>
<proteinExistence type="predicted"/>
<dbReference type="RefSeq" id="WP_034421870.1">
    <property type="nucleotide sequence ID" value="NZ_CP045798.1"/>
</dbReference>
<dbReference type="AlphaFoldDB" id="A0A7G6E688"/>
<accession>A0A7G6E688</accession>
<name>A0A7G6E688_THEFR</name>
<dbReference type="KEGG" id="tfr:BR63_15710"/>
<dbReference type="OrthoDB" id="1684747at2"/>
<keyword evidence="2" id="KW-1185">Reference proteome</keyword>
<dbReference type="EMBL" id="CP045798">
    <property type="protein sequence ID" value="QNB47592.1"/>
    <property type="molecule type" value="Genomic_DNA"/>
</dbReference>
<evidence type="ECO:0008006" key="3">
    <source>
        <dbReference type="Google" id="ProtNLM"/>
    </source>
</evidence>
<gene>
    <name evidence="1" type="ORF">BR63_15710</name>
</gene>
<protein>
    <recommendedName>
        <fullName evidence="3">Peptidase M20</fullName>
    </recommendedName>
</protein>
<dbReference type="Proteomes" id="UP000515847">
    <property type="component" value="Chromosome"/>
</dbReference>
<reference evidence="1 2" key="1">
    <citation type="journal article" date="2019" name="Front. Microbiol.">
        <title>Thermoanaerosceptrum fracticalcis gen. nov. sp. nov., a Novel Fumarate-Fermenting Microorganism From a Deep Fractured Carbonate Aquifer of the US Great Basin.</title>
        <authorList>
            <person name="Hamilton-Brehm S.D."/>
            <person name="Stewart L.E."/>
            <person name="Zavarin M."/>
            <person name="Caldwell M."/>
            <person name="Lawson P.A."/>
            <person name="Onstott T.C."/>
            <person name="Grzymski J."/>
            <person name="Neveux I."/>
            <person name="Lollar B.S."/>
            <person name="Russell C.E."/>
            <person name="Moser D.P."/>
        </authorList>
    </citation>
    <scope>NUCLEOTIDE SEQUENCE [LARGE SCALE GENOMIC DNA]</scope>
    <source>
        <strain evidence="1 2">DRI-13</strain>
    </source>
</reference>
<sequence length="79" mass="8920">MEDCFKKILDAVDIETYFACKDEAEGRALALNLLEKFGLKDIDIVFIEFTGPGARVRARGYVYRPGDHYGWLEGGMANE</sequence>
<evidence type="ECO:0000313" key="1">
    <source>
        <dbReference type="EMBL" id="QNB47592.1"/>
    </source>
</evidence>